<proteinExistence type="predicted"/>
<keyword evidence="3" id="KW-1185">Reference proteome</keyword>
<evidence type="ECO:0000313" key="3">
    <source>
        <dbReference type="Proteomes" id="UP001431783"/>
    </source>
</evidence>
<dbReference type="Proteomes" id="UP001431783">
    <property type="component" value="Unassembled WGS sequence"/>
</dbReference>
<accession>A0AAW1V811</accession>
<evidence type="ECO:0000256" key="1">
    <source>
        <dbReference type="SAM" id="MobiDB-lite"/>
    </source>
</evidence>
<evidence type="ECO:0000313" key="2">
    <source>
        <dbReference type="EMBL" id="KAK9888877.1"/>
    </source>
</evidence>
<organism evidence="2 3">
    <name type="scientific">Henosepilachna vigintioctopunctata</name>
    <dbReference type="NCBI Taxonomy" id="420089"/>
    <lineage>
        <taxon>Eukaryota</taxon>
        <taxon>Metazoa</taxon>
        <taxon>Ecdysozoa</taxon>
        <taxon>Arthropoda</taxon>
        <taxon>Hexapoda</taxon>
        <taxon>Insecta</taxon>
        <taxon>Pterygota</taxon>
        <taxon>Neoptera</taxon>
        <taxon>Endopterygota</taxon>
        <taxon>Coleoptera</taxon>
        <taxon>Polyphaga</taxon>
        <taxon>Cucujiformia</taxon>
        <taxon>Coccinelloidea</taxon>
        <taxon>Coccinellidae</taxon>
        <taxon>Epilachninae</taxon>
        <taxon>Epilachnini</taxon>
        <taxon>Henosepilachna</taxon>
    </lineage>
</organism>
<sequence>MITAFVPVIRDLISYELDMGKKHKQKSKNNAEKHVENDNSNYEVSQATEEMLLALLKVEVSETNQEIQGTSSKTHKISIVRRLKRPSKSWFFDTPEYFDKAVKTFCEKLEIYDDVTPLFGYYADLKKFPKTRE</sequence>
<gene>
    <name evidence="2" type="ORF">WA026_001098</name>
</gene>
<reference evidence="2 3" key="1">
    <citation type="submission" date="2023-03" db="EMBL/GenBank/DDBJ databases">
        <title>Genome insight into feeding habits of ladybird beetles.</title>
        <authorList>
            <person name="Li H.-S."/>
            <person name="Huang Y.-H."/>
            <person name="Pang H."/>
        </authorList>
    </citation>
    <scope>NUCLEOTIDE SEQUENCE [LARGE SCALE GENOMIC DNA]</scope>
    <source>
        <strain evidence="2">SYSU_2023b</strain>
        <tissue evidence="2">Whole body</tissue>
    </source>
</reference>
<comment type="caution">
    <text evidence="2">The sequence shown here is derived from an EMBL/GenBank/DDBJ whole genome shotgun (WGS) entry which is preliminary data.</text>
</comment>
<name>A0AAW1V811_9CUCU</name>
<feature type="region of interest" description="Disordered" evidence="1">
    <location>
        <begin position="23"/>
        <end position="42"/>
    </location>
</feature>
<protein>
    <submittedName>
        <fullName evidence="2">Uncharacterized protein</fullName>
    </submittedName>
</protein>
<dbReference type="AlphaFoldDB" id="A0AAW1V811"/>
<dbReference type="EMBL" id="JARQZJ010000121">
    <property type="protein sequence ID" value="KAK9888877.1"/>
    <property type="molecule type" value="Genomic_DNA"/>
</dbReference>